<dbReference type="Gene3D" id="1.20.1610.10">
    <property type="entry name" value="alpha-1,2-mannosidases domains"/>
    <property type="match status" value="1"/>
</dbReference>
<dbReference type="GO" id="GO:0005975">
    <property type="term" value="P:carbohydrate metabolic process"/>
    <property type="evidence" value="ECO:0007669"/>
    <property type="project" value="InterPro"/>
</dbReference>
<keyword evidence="1" id="KW-0732">Signal</keyword>
<protein>
    <submittedName>
        <fullName evidence="4">Putative alpha-1,2-mannosidase</fullName>
    </submittedName>
</protein>
<feature type="signal peptide" evidence="1">
    <location>
        <begin position="1"/>
        <end position="38"/>
    </location>
</feature>
<dbReference type="GO" id="GO:0000224">
    <property type="term" value="F:peptide-N4-(N-acetyl-beta-glucosaminyl)asparagine amidase activity"/>
    <property type="evidence" value="ECO:0007669"/>
    <property type="project" value="TreeGrafter"/>
</dbReference>
<gene>
    <name evidence="4" type="ORF">FB559_8455</name>
</gene>
<dbReference type="PANTHER" id="PTHR12143:SF39">
    <property type="entry name" value="SECRETED PROTEIN"/>
    <property type="match status" value="1"/>
</dbReference>
<dbReference type="InterPro" id="IPR005887">
    <property type="entry name" value="GH92_a_mannosidase_put"/>
</dbReference>
<feature type="domain" description="Glycosyl hydrolase family 92" evidence="2">
    <location>
        <begin position="315"/>
        <end position="840"/>
    </location>
</feature>
<feature type="chain" id="PRO_5021759645" evidence="1">
    <location>
        <begin position="39"/>
        <end position="1184"/>
    </location>
</feature>
<reference evidence="4 5" key="1">
    <citation type="submission" date="2019-06" db="EMBL/GenBank/DDBJ databases">
        <title>Sequencing the genomes of 1000 actinobacteria strains.</title>
        <authorList>
            <person name="Klenk H.-P."/>
        </authorList>
    </citation>
    <scope>NUCLEOTIDE SEQUENCE [LARGE SCALE GENOMIC DNA]</scope>
    <source>
        <strain evidence="4 5">DSM 102200</strain>
    </source>
</reference>
<evidence type="ECO:0000313" key="4">
    <source>
        <dbReference type="EMBL" id="TQL87844.1"/>
    </source>
</evidence>
<sequence length="1184" mass="125844">MTSLSPGRGRRVRRLLLSGIAALMLVAAPLVSAPSAEAAGALVTDPVQYVHTLAGTQGSTNSFPGPAMPFGMVQFSPDTAGGGNVQSTNGPTGAGYKYDQKYVIGYGMTHASQGCGMGGDFPILPTSYDDLTATGNTQAPWAQKLALDRTSHPETGEAGYYKATARDTSTMNGTTAAGRLITTELSASTRAGIARFTFPADTPRPKVFLRTNQTAWSTSSYDSEMTIDPATGLVTARALVGNFCRKGEQHDIYYALRFDQPWKVFGTWADGQAAEAGRTHVSTASNSQTGGYFTFPDGTQTITARTAVSYTSAANAVLNLGTEMPNGRGFDDVRRANAAAWNADLGKVQVSAPVQGQSEDYLKTFYTSLYHSLTHPATFSDVNGDYIGFETKPKVHNVSEHPGAGHRRRVQYSMFSDWDTYRNLVSFQAAVFPDQASDIAQSLVNAARQMGSFPRWTVANGSTDQMNGDSVGPLLAFTWEFGARDWDVDEALDIMIDNIVGDKAGKPTGGTNTGAGGAGGMTNVRLPIMERPGADYYNRYHYAPQVRPFQEDHMVTGASYTLEYSVDDFSVATLAAERGRAKTAKKFYDRAQYWQNLWNPTANGIQPRDLGGRFPDNADPNQQYPASFGYRGNVYDLGQQGFEEGNAEQYVWMVPDNLAGLTKAMGGKSAAVQRLDTFLSTGLTRGADVGVPYMNLDNEPDFGVPWIYNYLGRPDRTSEVVDEITQSLFGYQPSGSEPGNDDLGALANYYVWAALGMYPESSGSSVVTFNAPMFDRSVVHLGNGHTLTINADGAQTDRDHQAPDGHKYINAVSVNGTSTSKSWLDWGRLSRNTTIDVSLGSTPNAWGRSDTDLPPSWQSGSKPVALNVSTVGSPTPGAVVLRPGSAGTAQLDVQRIGSAARGFDVSVTTSNRGIAAAHVPAQSFDANGRAHVRLSFTVDAHLTSGYYDATVKVTSGGVSTSDKAVLRVVRPGSIEAGRTVTGTALYDALKGSFDGGSGVTWSGGNGTNMGDNTTTDTYDRRRLASVGLAPGAVKHFTADGVPLTVIWPTAPAGFPEATQPAAGQTITLDRPAARFSLVGASYTGATTVQASLRITNGTHTDTVTYPVAFSNWTQPPDAGDGTLQPQYGNSVVARMPHRLAPETAGDAGASVFATKPYVAPKGWKVTSITFPADGTGQRIFAVAG</sequence>
<dbReference type="RefSeq" id="WP_185792741.1">
    <property type="nucleotide sequence ID" value="NZ_VFOZ01000003.1"/>
</dbReference>
<dbReference type="AlphaFoldDB" id="A0A543BSM8"/>
<feature type="domain" description="Glycosyl hydrolase family 92 N-terminal" evidence="3">
    <location>
        <begin position="49"/>
        <end position="309"/>
    </location>
</feature>
<accession>A0A543BSM8</accession>
<dbReference type="SUPFAM" id="SSF48208">
    <property type="entry name" value="Six-hairpin glycosidases"/>
    <property type="match status" value="1"/>
</dbReference>
<comment type="caution">
    <text evidence="4">The sequence shown here is derived from an EMBL/GenBank/DDBJ whole genome shotgun (WGS) entry which is preliminary data.</text>
</comment>
<dbReference type="GO" id="GO:0005829">
    <property type="term" value="C:cytosol"/>
    <property type="evidence" value="ECO:0007669"/>
    <property type="project" value="TreeGrafter"/>
</dbReference>
<dbReference type="InterPro" id="IPR041371">
    <property type="entry name" value="GH92_N"/>
</dbReference>
<dbReference type="NCBIfam" id="TIGR01180">
    <property type="entry name" value="aman2_put"/>
    <property type="match status" value="1"/>
</dbReference>
<keyword evidence="5" id="KW-1185">Reference proteome</keyword>
<dbReference type="Gene3D" id="2.70.98.10">
    <property type="match status" value="1"/>
</dbReference>
<dbReference type="EMBL" id="VFOZ01000003">
    <property type="protein sequence ID" value="TQL87844.1"/>
    <property type="molecule type" value="Genomic_DNA"/>
</dbReference>
<name>A0A543BSM8_9ACTN</name>
<dbReference type="Pfam" id="PF07971">
    <property type="entry name" value="Glyco_hydro_92"/>
    <property type="match status" value="1"/>
</dbReference>
<dbReference type="GO" id="GO:0030246">
    <property type="term" value="F:carbohydrate binding"/>
    <property type="evidence" value="ECO:0007669"/>
    <property type="project" value="InterPro"/>
</dbReference>
<proteinExistence type="predicted"/>
<evidence type="ECO:0000313" key="5">
    <source>
        <dbReference type="Proteomes" id="UP000316096"/>
    </source>
</evidence>
<dbReference type="InterPro" id="IPR012939">
    <property type="entry name" value="Glyco_hydro_92"/>
</dbReference>
<evidence type="ECO:0000256" key="1">
    <source>
        <dbReference type="SAM" id="SignalP"/>
    </source>
</evidence>
<dbReference type="InterPro" id="IPR008928">
    <property type="entry name" value="6-hairpin_glycosidase_sf"/>
</dbReference>
<organism evidence="4 5">
    <name type="scientific">Actinoallomurus bryophytorum</name>
    <dbReference type="NCBI Taxonomy" id="1490222"/>
    <lineage>
        <taxon>Bacteria</taxon>
        <taxon>Bacillati</taxon>
        <taxon>Actinomycetota</taxon>
        <taxon>Actinomycetes</taxon>
        <taxon>Streptosporangiales</taxon>
        <taxon>Thermomonosporaceae</taxon>
        <taxon>Actinoallomurus</taxon>
    </lineage>
</organism>
<evidence type="ECO:0000259" key="2">
    <source>
        <dbReference type="Pfam" id="PF07971"/>
    </source>
</evidence>
<dbReference type="Proteomes" id="UP000316096">
    <property type="component" value="Unassembled WGS sequence"/>
</dbReference>
<evidence type="ECO:0000259" key="3">
    <source>
        <dbReference type="Pfam" id="PF17678"/>
    </source>
</evidence>
<dbReference type="Pfam" id="PF17678">
    <property type="entry name" value="Glyco_hydro_92N"/>
    <property type="match status" value="1"/>
</dbReference>
<dbReference type="Gene3D" id="3.30.2080.10">
    <property type="entry name" value="GH92 mannosidase domain"/>
    <property type="match status" value="1"/>
</dbReference>
<dbReference type="InterPro" id="IPR014718">
    <property type="entry name" value="GH-type_carb-bd"/>
</dbReference>
<dbReference type="PANTHER" id="PTHR12143">
    <property type="entry name" value="PEPTIDE N-GLYCANASE PNGASE -RELATED"/>
    <property type="match status" value="1"/>
</dbReference>
<dbReference type="Gene3D" id="1.20.1050.60">
    <property type="entry name" value="alpha-1,2-mannosidase"/>
    <property type="match status" value="1"/>
</dbReference>
<dbReference type="InterPro" id="IPR050883">
    <property type="entry name" value="PNGase"/>
</dbReference>
<dbReference type="GO" id="GO:0006516">
    <property type="term" value="P:glycoprotein catabolic process"/>
    <property type="evidence" value="ECO:0007669"/>
    <property type="project" value="TreeGrafter"/>
</dbReference>